<name>A0AAV9PQC6_9PEZI</name>
<organism evidence="2 3">
    <name type="scientific">Saxophila tyrrhenica</name>
    <dbReference type="NCBI Taxonomy" id="1690608"/>
    <lineage>
        <taxon>Eukaryota</taxon>
        <taxon>Fungi</taxon>
        <taxon>Dikarya</taxon>
        <taxon>Ascomycota</taxon>
        <taxon>Pezizomycotina</taxon>
        <taxon>Dothideomycetes</taxon>
        <taxon>Dothideomycetidae</taxon>
        <taxon>Mycosphaerellales</taxon>
        <taxon>Extremaceae</taxon>
        <taxon>Saxophila</taxon>
    </lineage>
</organism>
<dbReference type="EMBL" id="JAVRRT010000001">
    <property type="protein sequence ID" value="KAK5175443.1"/>
    <property type="molecule type" value="Genomic_DNA"/>
</dbReference>
<dbReference type="AlphaFoldDB" id="A0AAV9PQC6"/>
<dbReference type="RefSeq" id="XP_064664081.1">
    <property type="nucleotide sequence ID" value="XM_064797847.1"/>
</dbReference>
<gene>
    <name evidence="2" type="ORF">LTR77_000582</name>
</gene>
<evidence type="ECO:0000256" key="1">
    <source>
        <dbReference type="SAM" id="MobiDB-lite"/>
    </source>
</evidence>
<feature type="region of interest" description="Disordered" evidence="1">
    <location>
        <begin position="576"/>
        <end position="650"/>
    </location>
</feature>
<keyword evidence="3" id="KW-1185">Reference proteome</keyword>
<dbReference type="PANTHER" id="PTHR36847:SF1">
    <property type="entry name" value="AMIDOLIGASE ENZYME"/>
    <property type="match status" value="1"/>
</dbReference>
<dbReference type="PANTHER" id="PTHR36847">
    <property type="entry name" value="AMIDOLIGASE ENZYME"/>
    <property type="match status" value="1"/>
</dbReference>
<protein>
    <submittedName>
        <fullName evidence="2">Uncharacterized protein</fullName>
    </submittedName>
</protein>
<feature type="compositionally biased region" description="Polar residues" evidence="1">
    <location>
        <begin position="1"/>
        <end position="12"/>
    </location>
</feature>
<sequence>MSKEATTAQPSGMASGKQPGAVKPILSQRNNSIVDNDLDVPDLSFGVELEYMFASLTDRSDGKDWPNMSADGRGQEVVREALSGTMMAECRVCKQSFRFKLPLNTKAGWPYDGVKQLDPNPDLLDDYDNDYMLWDVVEENLYALEPELQILGEIGDKYTCTGLEVRSRILSPRRDLGVRDPSSATCKIHKISCQQEISAVMHTLRRRFCDFSNGRRNDYLFANKRCGLHVHVGTYGTQYELKDVKNVMSMYAGCERLIDSIHAPHRISWTDLGVRPYGSVTADDLEQSSDYDRDPSVYNIPLSAPFLLNVHRRRYPNTGAVASASGSSKPLYPDTHISDAAMRLACSSRHVGAWIHLIQMAPDIADLQALYGTRSKKTVLNIRNLQANNPEPLKTTIEFRQYASTMLTEPILSWVDFVVKLVYFNQQNSWATVYEKLHMEAVGEDTFAQFVLICSDIDCDEETKNHYPERLRPNVGTWVRNLRAGEKAQALAAKPDSDSLAALALHSIEEERKDMDERSARRKMCSKLREGGYGQFDAGVADKIALELGFWLIDEEAQQLTIGFEPQHFSHYFRHPLPQTVHRPPPSEGGFEEDFGSPTPSTASMRVRGTTPSSLGSPYGYSPSPPPPLLAGKVRSTTPDPRSAQGRDES</sequence>
<accession>A0AAV9PQC6</accession>
<evidence type="ECO:0000313" key="2">
    <source>
        <dbReference type="EMBL" id="KAK5175443.1"/>
    </source>
</evidence>
<reference evidence="2 3" key="1">
    <citation type="submission" date="2023-08" db="EMBL/GenBank/DDBJ databases">
        <title>Black Yeasts Isolated from many extreme environments.</title>
        <authorList>
            <person name="Coleine C."/>
            <person name="Stajich J.E."/>
            <person name="Selbmann L."/>
        </authorList>
    </citation>
    <scope>NUCLEOTIDE SEQUENCE [LARGE SCALE GENOMIC DNA]</scope>
    <source>
        <strain evidence="2 3">CCFEE 5935</strain>
    </source>
</reference>
<feature type="region of interest" description="Disordered" evidence="1">
    <location>
        <begin position="1"/>
        <end position="23"/>
    </location>
</feature>
<evidence type="ECO:0000313" key="3">
    <source>
        <dbReference type="Proteomes" id="UP001337655"/>
    </source>
</evidence>
<proteinExistence type="predicted"/>
<dbReference type="GeneID" id="89921932"/>
<comment type="caution">
    <text evidence="2">The sequence shown here is derived from an EMBL/GenBank/DDBJ whole genome shotgun (WGS) entry which is preliminary data.</text>
</comment>
<dbReference type="Proteomes" id="UP001337655">
    <property type="component" value="Unassembled WGS sequence"/>
</dbReference>
<feature type="compositionally biased region" description="Low complexity" evidence="1">
    <location>
        <begin position="612"/>
        <end position="622"/>
    </location>
</feature>